<protein>
    <recommendedName>
        <fullName evidence="3">Glutamine--fructose-6-phosphate aminotransferase [isomerizing]</fullName>
        <ecNumber evidence="2">2.6.1.16</ecNumber>
    </recommendedName>
</protein>
<feature type="domain" description="SIS" evidence="9">
    <location>
        <begin position="278"/>
        <end position="417"/>
    </location>
</feature>
<dbReference type="InterPro" id="IPR005855">
    <property type="entry name" value="GFAT"/>
</dbReference>
<dbReference type="InterPro" id="IPR035490">
    <property type="entry name" value="GlmS/FrlB_SIS"/>
</dbReference>
<dbReference type="InterPro" id="IPR046348">
    <property type="entry name" value="SIS_dom_sf"/>
</dbReference>
<dbReference type="NCBIfam" id="NF001484">
    <property type="entry name" value="PRK00331.1"/>
    <property type="match status" value="1"/>
</dbReference>
<dbReference type="SUPFAM" id="SSF53697">
    <property type="entry name" value="SIS domain"/>
    <property type="match status" value="1"/>
</dbReference>
<dbReference type="PROSITE" id="PS51278">
    <property type="entry name" value="GATASE_TYPE_2"/>
    <property type="match status" value="1"/>
</dbReference>
<dbReference type="InterPro" id="IPR017932">
    <property type="entry name" value="GATase_2_dom"/>
</dbReference>
<keyword evidence="4" id="KW-0032">Aminotransferase</keyword>
<dbReference type="InterPro" id="IPR047084">
    <property type="entry name" value="GFAT_N"/>
</dbReference>
<dbReference type="GO" id="GO:0004360">
    <property type="term" value="F:glutamine-fructose-6-phosphate transaminase (isomerizing) activity"/>
    <property type="evidence" value="ECO:0007669"/>
    <property type="project" value="UniProtKB-EC"/>
</dbReference>
<dbReference type="CDD" id="cd05009">
    <property type="entry name" value="SIS_GlmS_GlmD_2"/>
    <property type="match status" value="1"/>
</dbReference>
<dbReference type="GO" id="GO:0006002">
    <property type="term" value="P:fructose 6-phosphate metabolic process"/>
    <property type="evidence" value="ECO:0007669"/>
    <property type="project" value="TreeGrafter"/>
</dbReference>
<proteinExistence type="predicted"/>
<keyword evidence="5" id="KW-0808">Transferase</keyword>
<dbReference type="InterPro" id="IPR029055">
    <property type="entry name" value="Ntn_hydrolases_N"/>
</dbReference>
<dbReference type="PANTHER" id="PTHR10937">
    <property type="entry name" value="GLUCOSAMINE--FRUCTOSE-6-PHOSPHATE AMINOTRANSFERASE, ISOMERIZING"/>
    <property type="match status" value="1"/>
</dbReference>
<reference evidence="10 11" key="1">
    <citation type="journal article" date="2018" name="Nat. Biotechnol.">
        <title>A standardized bacterial taxonomy based on genome phylogeny substantially revises the tree of life.</title>
        <authorList>
            <person name="Parks D.H."/>
            <person name="Chuvochina M."/>
            <person name="Waite D.W."/>
            <person name="Rinke C."/>
            <person name="Skarshewski A."/>
            <person name="Chaumeil P.A."/>
            <person name="Hugenholtz P."/>
        </authorList>
    </citation>
    <scope>NUCLEOTIDE SEQUENCE [LARGE SCALE GENOMIC DNA]</scope>
    <source>
        <strain evidence="10">UBA11701</strain>
    </source>
</reference>
<accession>A0A3D0ZPA1</accession>
<dbReference type="Proteomes" id="UP000263336">
    <property type="component" value="Unassembled WGS sequence"/>
</dbReference>
<dbReference type="Pfam" id="PF01380">
    <property type="entry name" value="SIS"/>
    <property type="match status" value="2"/>
</dbReference>
<dbReference type="InterPro" id="IPR035466">
    <property type="entry name" value="GlmS/AgaS_SIS"/>
</dbReference>
<evidence type="ECO:0000256" key="6">
    <source>
        <dbReference type="ARBA" id="ARBA00022737"/>
    </source>
</evidence>
<keyword evidence="7" id="KW-0315">Glutamine amidotransferase</keyword>
<feature type="domain" description="Glutamine amidotransferase type-2" evidence="8">
    <location>
        <begin position="2"/>
        <end position="217"/>
    </location>
</feature>
<dbReference type="CDD" id="cd05008">
    <property type="entry name" value="SIS_GlmS_GlmD_1"/>
    <property type="match status" value="1"/>
</dbReference>
<dbReference type="AlphaFoldDB" id="A0A3D0ZPA1"/>
<evidence type="ECO:0000256" key="7">
    <source>
        <dbReference type="ARBA" id="ARBA00022962"/>
    </source>
</evidence>
<evidence type="ECO:0000256" key="5">
    <source>
        <dbReference type="ARBA" id="ARBA00022679"/>
    </source>
</evidence>
<dbReference type="PROSITE" id="PS51464">
    <property type="entry name" value="SIS"/>
    <property type="match status" value="2"/>
</dbReference>
<comment type="catalytic activity">
    <reaction evidence="1">
        <text>D-fructose 6-phosphate + L-glutamine = D-glucosamine 6-phosphate + L-glutamate</text>
        <dbReference type="Rhea" id="RHEA:13237"/>
        <dbReference type="ChEBI" id="CHEBI:29985"/>
        <dbReference type="ChEBI" id="CHEBI:58359"/>
        <dbReference type="ChEBI" id="CHEBI:58725"/>
        <dbReference type="ChEBI" id="CHEBI:61527"/>
        <dbReference type="EC" id="2.6.1.16"/>
    </reaction>
</comment>
<sequence>MCGIFAYVGNSGSERAYDCVFSGLKKLEYRGYDSWGIATLNNSNINVTKEIGKLQVQPTSPAGYCSVGHTRWATHGGVNRDNAHPHFSSEKDFVVVHNGIVENFEKLKKGLVQKGAKFSSETDTEVIVKLMEDEFHRTGDMRTAVRSAHMKLEGRNTIVVLTNKGLIIGARNGSPIVFGISPGGEDFYLSSDIYSFADKVDSVFVLDNNQMLLIENKRYQLVDIKKNDNVPLTTEKLDFKGKKASLGKFKHYMEKEIADTPGSLLELIKISNSKYLELAAIIKKSRNVYIVGSGTAGNAASQMAFNLRKISDINAISLIGSDCSEFYGLFNDKDLIIALSQSGETADVIEVLERAKKKGVKIASFVNMPGSMITRLSDIKFMANAGPEICVMSTKVFTSQIVWGYIVAKTAAGFVEEAKRKVRLTATAIDAVLRNRSWVSNIKKISRALSTKKDIYILGKAGDTSIAKEGMVKIIEGSYIHAHAIPAGDLKHYAITMIEKGTDVLSIVPADELRKDVMSSVSQIKARGGTCMAISSENSPLFDNWIKVPNLKELSPVINIIPFQLIAYYLAVYLGNDVDKPRNIAKSVTVK</sequence>
<dbReference type="Gene3D" id="3.60.20.10">
    <property type="entry name" value="Glutamine Phosphoribosylpyrophosphate, subunit 1, domain 1"/>
    <property type="match status" value="1"/>
</dbReference>
<organism evidence="10 11">
    <name type="scientific">candidate division WWE3 bacterium</name>
    <dbReference type="NCBI Taxonomy" id="2053526"/>
    <lineage>
        <taxon>Bacteria</taxon>
        <taxon>Katanobacteria</taxon>
    </lineage>
</organism>
<comment type="caution">
    <text evidence="10">The sequence shown here is derived from an EMBL/GenBank/DDBJ whole genome shotgun (WGS) entry which is preliminary data.</text>
</comment>
<dbReference type="GO" id="GO:0006487">
    <property type="term" value="P:protein N-linked glycosylation"/>
    <property type="evidence" value="ECO:0007669"/>
    <property type="project" value="TreeGrafter"/>
</dbReference>
<evidence type="ECO:0000256" key="4">
    <source>
        <dbReference type="ARBA" id="ARBA00022576"/>
    </source>
</evidence>
<keyword evidence="6" id="KW-0677">Repeat</keyword>
<dbReference type="PANTHER" id="PTHR10937:SF0">
    <property type="entry name" value="GLUTAMINE--FRUCTOSE-6-PHOSPHATE TRANSAMINASE (ISOMERIZING)"/>
    <property type="match status" value="1"/>
</dbReference>
<evidence type="ECO:0000259" key="9">
    <source>
        <dbReference type="PROSITE" id="PS51464"/>
    </source>
</evidence>
<evidence type="ECO:0000256" key="2">
    <source>
        <dbReference type="ARBA" id="ARBA00012916"/>
    </source>
</evidence>
<gene>
    <name evidence="10" type="primary">glmS</name>
    <name evidence="10" type="ORF">DEP93_01445</name>
</gene>
<evidence type="ECO:0000256" key="1">
    <source>
        <dbReference type="ARBA" id="ARBA00001031"/>
    </source>
</evidence>
<dbReference type="Pfam" id="PF13522">
    <property type="entry name" value="GATase_6"/>
    <property type="match status" value="1"/>
</dbReference>
<dbReference type="Gene3D" id="3.40.50.10490">
    <property type="entry name" value="Glucose-6-phosphate isomerase like protein, domain 1"/>
    <property type="match status" value="2"/>
</dbReference>
<dbReference type="EMBL" id="DOZN01000008">
    <property type="protein sequence ID" value="HCC42115.1"/>
    <property type="molecule type" value="Genomic_DNA"/>
</dbReference>
<dbReference type="InterPro" id="IPR001347">
    <property type="entry name" value="SIS_dom"/>
</dbReference>
<name>A0A3D0ZPA1_UNCKA</name>
<evidence type="ECO:0000256" key="3">
    <source>
        <dbReference type="ARBA" id="ARBA00016090"/>
    </source>
</evidence>
<feature type="domain" description="SIS" evidence="9">
    <location>
        <begin position="445"/>
        <end position="581"/>
    </location>
</feature>
<dbReference type="CDD" id="cd00714">
    <property type="entry name" value="GFAT"/>
    <property type="match status" value="1"/>
</dbReference>
<dbReference type="NCBIfam" id="TIGR01135">
    <property type="entry name" value="glmS"/>
    <property type="match status" value="1"/>
</dbReference>
<evidence type="ECO:0000259" key="8">
    <source>
        <dbReference type="PROSITE" id="PS51278"/>
    </source>
</evidence>
<dbReference type="GO" id="GO:0097367">
    <property type="term" value="F:carbohydrate derivative binding"/>
    <property type="evidence" value="ECO:0007669"/>
    <property type="project" value="InterPro"/>
</dbReference>
<evidence type="ECO:0000313" key="10">
    <source>
        <dbReference type="EMBL" id="HCC42115.1"/>
    </source>
</evidence>
<evidence type="ECO:0000313" key="11">
    <source>
        <dbReference type="Proteomes" id="UP000263336"/>
    </source>
</evidence>
<dbReference type="SUPFAM" id="SSF56235">
    <property type="entry name" value="N-terminal nucleophile aminohydrolases (Ntn hydrolases)"/>
    <property type="match status" value="1"/>
</dbReference>
<dbReference type="EC" id="2.6.1.16" evidence="2"/>
<dbReference type="GO" id="GO:0006047">
    <property type="term" value="P:UDP-N-acetylglucosamine metabolic process"/>
    <property type="evidence" value="ECO:0007669"/>
    <property type="project" value="TreeGrafter"/>
</dbReference>